<feature type="transmembrane region" description="Helical" evidence="1">
    <location>
        <begin position="21"/>
        <end position="42"/>
    </location>
</feature>
<organism evidence="2 3">
    <name type="scientific">Halalkalibacter krulwichiae</name>
    <dbReference type="NCBI Taxonomy" id="199441"/>
    <lineage>
        <taxon>Bacteria</taxon>
        <taxon>Bacillati</taxon>
        <taxon>Bacillota</taxon>
        <taxon>Bacilli</taxon>
        <taxon>Bacillales</taxon>
        <taxon>Bacillaceae</taxon>
        <taxon>Halalkalibacter</taxon>
    </lineage>
</organism>
<protein>
    <recommendedName>
        <fullName evidence="4">Fimbrial assembly protein (PilN)</fullName>
    </recommendedName>
</protein>
<evidence type="ECO:0000313" key="2">
    <source>
        <dbReference type="EMBL" id="ARK31601.1"/>
    </source>
</evidence>
<dbReference type="STRING" id="199441.BkAM31D_18085"/>
<reference evidence="2 3" key="1">
    <citation type="submission" date="2017-04" db="EMBL/GenBank/DDBJ databases">
        <title>Bacillus krulwichiae AM31D Genome sequencing and assembly.</title>
        <authorList>
            <person name="Krulwich T.A."/>
            <person name="Anastor L."/>
            <person name="Ehrlich R."/>
            <person name="Ehrlich G.D."/>
            <person name="Janto B."/>
        </authorList>
    </citation>
    <scope>NUCLEOTIDE SEQUENCE [LARGE SCALE GENOMIC DNA]</scope>
    <source>
        <strain evidence="2 3">AM31D</strain>
    </source>
</reference>
<keyword evidence="3" id="KW-1185">Reference proteome</keyword>
<accession>A0A1X9MIW3</accession>
<dbReference type="EMBL" id="CP020814">
    <property type="protein sequence ID" value="ARK31601.1"/>
    <property type="molecule type" value="Genomic_DNA"/>
</dbReference>
<dbReference type="AlphaFoldDB" id="A0A1X9MIW3"/>
<keyword evidence="1" id="KW-1133">Transmembrane helix</keyword>
<sequence length="187" mass="20584">MNISIDLLPERTRRQEGKLPLIPVFGLASIVAGAMFLTFTYISVNNNVTQLEAQVATKTEELLTLEAGVLATTSGINAFNYVDEFTAMSTLLSSVFKGTISLKDRIYFHLPEGTEVTRYSYENNGDLTVQVTSVSKGDAAVFLNHLLNEREISGAEVTTIELQSESGIIYQSDFTLKLKTLAGEQYE</sequence>
<dbReference type="KEGG" id="bkw:BkAM31D_18085"/>
<gene>
    <name evidence="2" type="ORF">BkAM31D_18085</name>
</gene>
<proteinExistence type="predicted"/>
<evidence type="ECO:0000313" key="3">
    <source>
        <dbReference type="Proteomes" id="UP000193006"/>
    </source>
</evidence>
<keyword evidence="1" id="KW-0812">Transmembrane</keyword>
<keyword evidence="1" id="KW-0472">Membrane</keyword>
<evidence type="ECO:0008006" key="4">
    <source>
        <dbReference type="Google" id="ProtNLM"/>
    </source>
</evidence>
<name>A0A1X9MIW3_9BACI</name>
<dbReference type="RefSeq" id="WP_066153132.1">
    <property type="nucleotide sequence ID" value="NZ_CP020814.1"/>
</dbReference>
<dbReference type="Proteomes" id="UP000193006">
    <property type="component" value="Chromosome"/>
</dbReference>
<evidence type="ECO:0000256" key="1">
    <source>
        <dbReference type="SAM" id="Phobius"/>
    </source>
</evidence>